<accession>A0A931AZF0</accession>
<name>A0A931AZF0_9ACTN</name>
<keyword evidence="2" id="KW-0812">Transmembrane</keyword>
<evidence type="ECO:0000313" key="4">
    <source>
        <dbReference type="Proteomes" id="UP000657385"/>
    </source>
</evidence>
<dbReference type="PANTHER" id="PTHR38588:SF1">
    <property type="entry name" value="BLL0334 PROTEIN"/>
    <property type="match status" value="1"/>
</dbReference>
<feature type="region of interest" description="Disordered" evidence="1">
    <location>
        <begin position="178"/>
        <end position="206"/>
    </location>
</feature>
<evidence type="ECO:0000313" key="3">
    <source>
        <dbReference type="EMBL" id="MBF9068350.1"/>
    </source>
</evidence>
<feature type="transmembrane region" description="Helical" evidence="2">
    <location>
        <begin position="310"/>
        <end position="329"/>
    </location>
</feature>
<evidence type="ECO:0008006" key="5">
    <source>
        <dbReference type="Google" id="ProtNLM"/>
    </source>
</evidence>
<reference evidence="3" key="1">
    <citation type="submission" date="2020-11" db="EMBL/GenBank/DDBJ databases">
        <title>Isolation and identification of active actinomycetes.</title>
        <authorList>
            <person name="Yu B."/>
        </authorList>
    </citation>
    <scope>NUCLEOTIDE SEQUENCE</scope>
    <source>
        <strain evidence="3">NEAU-YB345</strain>
    </source>
</reference>
<proteinExistence type="predicted"/>
<comment type="caution">
    <text evidence="3">The sequence shown here is derived from an EMBL/GenBank/DDBJ whole genome shotgun (WGS) entry which is preliminary data.</text>
</comment>
<dbReference type="Gene3D" id="3.30.530.20">
    <property type="match status" value="1"/>
</dbReference>
<feature type="region of interest" description="Disordered" evidence="1">
    <location>
        <begin position="282"/>
        <end position="301"/>
    </location>
</feature>
<dbReference type="SUPFAM" id="SSF55961">
    <property type="entry name" value="Bet v1-like"/>
    <property type="match status" value="1"/>
</dbReference>
<dbReference type="PANTHER" id="PTHR38588">
    <property type="entry name" value="BLL0334 PROTEIN"/>
    <property type="match status" value="1"/>
</dbReference>
<dbReference type="AlphaFoldDB" id="A0A931AZF0"/>
<feature type="region of interest" description="Disordered" evidence="1">
    <location>
        <begin position="240"/>
        <end position="272"/>
    </location>
</feature>
<dbReference type="Proteomes" id="UP000657385">
    <property type="component" value="Unassembled WGS sequence"/>
</dbReference>
<keyword evidence="4" id="KW-1185">Reference proteome</keyword>
<feature type="compositionally biased region" description="Basic and acidic residues" evidence="1">
    <location>
        <begin position="290"/>
        <end position="301"/>
    </location>
</feature>
<evidence type="ECO:0000256" key="1">
    <source>
        <dbReference type="SAM" id="MobiDB-lite"/>
    </source>
</evidence>
<dbReference type="InterPro" id="IPR023393">
    <property type="entry name" value="START-like_dom_sf"/>
</dbReference>
<dbReference type="EMBL" id="JADPRT010000003">
    <property type="protein sequence ID" value="MBF9068350.1"/>
    <property type="molecule type" value="Genomic_DNA"/>
</dbReference>
<keyword evidence="2" id="KW-1133">Transmembrane helix</keyword>
<protein>
    <recommendedName>
        <fullName evidence="5">Carbon monoxide dehydrogenase subunit G</fullName>
    </recommendedName>
</protein>
<gene>
    <name evidence="3" type="ORF">I2501_09900</name>
</gene>
<organism evidence="3 4">
    <name type="scientific">Streptacidiphilus fuscans</name>
    <dbReference type="NCBI Taxonomy" id="2789292"/>
    <lineage>
        <taxon>Bacteria</taxon>
        <taxon>Bacillati</taxon>
        <taxon>Actinomycetota</taxon>
        <taxon>Actinomycetes</taxon>
        <taxon>Kitasatosporales</taxon>
        <taxon>Streptomycetaceae</taxon>
        <taxon>Streptacidiphilus</taxon>
    </lineage>
</organism>
<dbReference type="InterPro" id="IPR010419">
    <property type="entry name" value="CO_DH_gsu"/>
</dbReference>
<evidence type="ECO:0000256" key="2">
    <source>
        <dbReference type="SAM" id="Phobius"/>
    </source>
</evidence>
<keyword evidence="2" id="KW-0472">Membrane</keyword>
<dbReference type="RefSeq" id="WP_196193491.1">
    <property type="nucleotide sequence ID" value="NZ_JADPRT010000003.1"/>
</dbReference>
<sequence length="334" mass="35571">MEHEVLVPLSPRALQRSLGRSELLAVCLPGFTPDQPATDGAVPEVPAQGDGSDAAHASGTPLLAGRLKLRVGSSSITYRGRLRRLDDNDADSAGGQAFEVDGEQSVGSGSITGTVRVRLEPLAEDAFTTRVVFLTTLQGKGRIEEFSSSTLATAGRRLLDRFCAELSTRAERMEDLAAEADEADAPDEADATDETDAAETSDPLEEGFDDDAELFLVQGFGELNDLSDLGDLSELGDLGELGEPATVESARRSMVGRSAEEVDHAPPRGRYAPVLAPRSARSRASARWGTTERRMGEPPVAELERPRTPWLVGGGVALLGGAFVLVRALRRHSR</sequence>
<feature type="region of interest" description="Disordered" evidence="1">
    <location>
        <begin position="35"/>
        <end position="58"/>
    </location>
</feature>